<protein>
    <recommendedName>
        <fullName evidence="3">Tify domain-containing protein</fullName>
    </recommendedName>
</protein>
<name>A0A0K9NKN3_ZOSMR</name>
<feature type="domain" description="Tify" evidence="3">
    <location>
        <begin position="62"/>
        <end position="97"/>
    </location>
</feature>
<dbReference type="STRING" id="29655.A0A0K9NKN3"/>
<comment type="subcellular location">
    <subcellularLocation>
        <location evidence="1">Nucleus</location>
    </subcellularLocation>
</comment>
<evidence type="ECO:0000256" key="2">
    <source>
        <dbReference type="ARBA" id="ARBA00023242"/>
    </source>
</evidence>
<evidence type="ECO:0000313" key="5">
    <source>
        <dbReference type="Proteomes" id="UP000036987"/>
    </source>
</evidence>
<dbReference type="Pfam" id="PF16135">
    <property type="entry name" value="TDBD"/>
    <property type="match status" value="1"/>
</dbReference>
<evidence type="ECO:0000259" key="3">
    <source>
        <dbReference type="Pfam" id="PF16135"/>
    </source>
</evidence>
<keyword evidence="5" id="KW-1185">Reference proteome</keyword>
<dbReference type="AlphaFoldDB" id="A0A0K9NKN3"/>
<evidence type="ECO:0000256" key="1">
    <source>
        <dbReference type="ARBA" id="ARBA00004123"/>
    </source>
</evidence>
<proteinExistence type="predicted"/>
<sequence>MNNDISDECVLDCNEENVGTLARKIPLDSVKKSILFKENGLLDGSVLTYISKKERILEGYKKGNYIVCSCCNGEVSPSIFESHAGFASRRQPCVIFIELFKFLIEFRIHC</sequence>
<organism evidence="4 5">
    <name type="scientific">Zostera marina</name>
    <name type="common">Eelgrass</name>
    <dbReference type="NCBI Taxonomy" id="29655"/>
    <lineage>
        <taxon>Eukaryota</taxon>
        <taxon>Viridiplantae</taxon>
        <taxon>Streptophyta</taxon>
        <taxon>Embryophyta</taxon>
        <taxon>Tracheophyta</taxon>
        <taxon>Spermatophyta</taxon>
        <taxon>Magnoliopsida</taxon>
        <taxon>Liliopsida</taxon>
        <taxon>Zosteraceae</taxon>
        <taxon>Zostera</taxon>
    </lineage>
</organism>
<dbReference type="PANTHER" id="PTHR47025:SF7">
    <property type="entry name" value="ACYL-COA N-ACYLTRANSFERASE WITH RING_FYVE_PHD-TYPE ZINC FINGER DOMAIN-CONTAINING PROTEIN"/>
    <property type="match status" value="1"/>
</dbReference>
<reference evidence="5" key="1">
    <citation type="journal article" date="2016" name="Nature">
        <title>The genome of the seagrass Zostera marina reveals angiosperm adaptation to the sea.</title>
        <authorList>
            <person name="Olsen J.L."/>
            <person name="Rouze P."/>
            <person name="Verhelst B."/>
            <person name="Lin Y.-C."/>
            <person name="Bayer T."/>
            <person name="Collen J."/>
            <person name="Dattolo E."/>
            <person name="De Paoli E."/>
            <person name="Dittami S."/>
            <person name="Maumus F."/>
            <person name="Michel G."/>
            <person name="Kersting A."/>
            <person name="Lauritano C."/>
            <person name="Lohaus R."/>
            <person name="Toepel M."/>
            <person name="Tonon T."/>
            <person name="Vanneste K."/>
            <person name="Amirebrahimi M."/>
            <person name="Brakel J."/>
            <person name="Bostroem C."/>
            <person name="Chovatia M."/>
            <person name="Grimwood J."/>
            <person name="Jenkins J.W."/>
            <person name="Jueterbock A."/>
            <person name="Mraz A."/>
            <person name="Stam W.T."/>
            <person name="Tice H."/>
            <person name="Bornberg-Bauer E."/>
            <person name="Green P.J."/>
            <person name="Pearson G.A."/>
            <person name="Procaccini G."/>
            <person name="Duarte C.M."/>
            <person name="Schmutz J."/>
            <person name="Reusch T.B.H."/>
            <person name="Van de Peer Y."/>
        </authorList>
    </citation>
    <scope>NUCLEOTIDE SEQUENCE [LARGE SCALE GENOMIC DNA]</scope>
    <source>
        <strain evidence="5">cv. Finnish</strain>
    </source>
</reference>
<keyword evidence="2" id="KW-0539">Nucleus</keyword>
<dbReference type="Proteomes" id="UP000036987">
    <property type="component" value="Unassembled WGS sequence"/>
</dbReference>
<evidence type="ECO:0000313" key="4">
    <source>
        <dbReference type="EMBL" id="KMZ56617.1"/>
    </source>
</evidence>
<dbReference type="OrthoDB" id="1740520at2759"/>
<comment type="caution">
    <text evidence="4">The sequence shown here is derived from an EMBL/GenBank/DDBJ whole genome shotgun (WGS) entry which is preliminary data.</text>
</comment>
<dbReference type="EMBL" id="LFYR01002156">
    <property type="protein sequence ID" value="KMZ56617.1"/>
    <property type="molecule type" value="Genomic_DNA"/>
</dbReference>
<dbReference type="InterPro" id="IPR032308">
    <property type="entry name" value="TDBD"/>
</dbReference>
<dbReference type="GO" id="GO:0005634">
    <property type="term" value="C:nucleus"/>
    <property type="evidence" value="ECO:0007669"/>
    <property type="project" value="UniProtKB-SubCell"/>
</dbReference>
<dbReference type="PANTHER" id="PTHR47025">
    <property type="entry name" value="AUTOIMMUNE REGULATOR"/>
    <property type="match status" value="1"/>
</dbReference>
<accession>A0A0K9NKN3</accession>
<gene>
    <name evidence="4" type="ORF">ZOSMA_93G00810</name>
</gene>